<dbReference type="Gene3D" id="2.60.120.200">
    <property type="match status" value="1"/>
</dbReference>
<dbReference type="EMBL" id="DUZY01000003">
    <property type="protein sequence ID" value="DAD33468.1"/>
    <property type="molecule type" value="Genomic_DNA"/>
</dbReference>
<organism evidence="4 5">
    <name type="scientific">Nelumbo nucifera</name>
    <name type="common">Sacred lotus</name>
    <dbReference type="NCBI Taxonomy" id="4432"/>
    <lineage>
        <taxon>Eukaryota</taxon>
        <taxon>Viridiplantae</taxon>
        <taxon>Streptophyta</taxon>
        <taxon>Embryophyta</taxon>
        <taxon>Tracheophyta</taxon>
        <taxon>Spermatophyta</taxon>
        <taxon>Magnoliopsida</taxon>
        <taxon>Proteales</taxon>
        <taxon>Nelumbonaceae</taxon>
        <taxon>Nelumbo</taxon>
    </lineage>
</organism>
<accession>A0A822YW63</accession>
<keyword evidence="2" id="KW-0430">Lectin</keyword>
<dbReference type="InterPro" id="IPR001220">
    <property type="entry name" value="Legume_lectin_dom"/>
</dbReference>
<dbReference type="InterPro" id="IPR013320">
    <property type="entry name" value="ConA-like_dom_sf"/>
</dbReference>
<name>A0A822YW63_NELNU</name>
<dbReference type="PANTHER" id="PTHR32401:SF16">
    <property type="entry name" value="CONCANAVALIN A-LIKE LECTIN FAMILY PROTEIN"/>
    <property type="match status" value="1"/>
</dbReference>
<evidence type="ECO:0000259" key="3">
    <source>
        <dbReference type="Pfam" id="PF00139"/>
    </source>
</evidence>
<evidence type="ECO:0000256" key="2">
    <source>
        <dbReference type="ARBA" id="ARBA00022734"/>
    </source>
</evidence>
<dbReference type="PANTHER" id="PTHR32401">
    <property type="entry name" value="CONCANAVALIN A-LIKE LECTIN FAMILY PROTEIN"/>
    <property type="match status" value="1"/>
</dbReference>
<dbReference type="AlphaFoldDB" id="A0A822YW63"/>
<dbReference type="GO" id="GO:0030246">
    <property type="term" value="F:carbohydrate binding"/>
    <property type="evidence" value="ECO:0007669"/>
    <property type="project" value="UniProtKB-KW"/>
</dbReference>
<sequence length="166" mass="18033">MDAKFGEPNGNQVGIDIDTLVSVAVSNVTSLGLVLNGGDKLHTWIDYDTNSKYLQVRLGKLGNVRPSDPLISYPIDLAEMWKKEEVFVGLSSSTGNSSKTTTVHSWTFMLELREIAVVVVHSWSLDVLGGLVHVGLENPTENACCLVGRKCGFSCGQKIRTPLTII</sequence>
<feature type="domain" description="Legume lectin" evidence="3">
    <location>
        <begin position="4"/>
        <end position="110"/>
    </location>
</feature>
<evidence type="ECO:0000313" key="5">
    <source>
        <dbReference type="Proteomes" id="UP000607653"/>
    </source>
</evidence>
<evidence type="ECO:0000256" key="1">
    <source>
        <dbReference type="ARBA" id="ARBA00007606"/>
    </source>
</evidence>
<comment type="caution">
    <text evidence="4">The sequence shown here is derived from an EMBL/GenBank/DDBJ whole genome shotgun (WGS) entry which is preliminary data.</text>
</comment>
<gene>
    <name evidence="4" type="ORF">HUJ06_012319</name>
</gene>
<proteinExistence type="inferred from homology"/>
<evidence type="ECO:0000313" key="4">
    <source>
        <dbReference type="EMBL" id="DAD33468.1"/>
    </source>
</evidence>
<dbReference type="InterPro" id="IPR050258">
    <property type="entry name" value="Leguminous_Lectin"/>
</dbReference>
<reference evidence="4 5" key="1">
    <citation type="journal article" date="2020" name="Mol. Biol. Evol.">
        <title>Distinct Expression and Methylation Patterns for Genes with Different Fates following a Single Whole-Genome Duplication in Flowering Plants.</title>
        <authorList>
            <person name="Shi T."/>
            <person name="Rahmani R.S."/>
            <person name="Gugger P.F."/>
            <person name="Wang M."/>
            <person name="Li H."/>
            <person name="Zhang Y."/>
            <person name="Li Z."/>
            <person name="Wang Q."/>
            <person name="Van de Peer Y."/>
            <person name="Marchal K."/>
            <person name="Chen J."/>
        </authorList>
    </citation>
    <scope>NUCLEOTIDE SEQUENCE [LARGE SCALE GENOMIC DNA]</scope>
    <source>
        <tissue evidence="4">Leaf</tissue>
    </source>
</reference>
<dbReference type="SUPFAM" id="SSF49899">
    <property type="entry name" value="Concanavalin A-like lectins/glucanases"/>
    <property type="match status" value="1"/>
</dbReference>
<dbReference type="Proteomes" id="UP000607653">
    <property type="component" value="Unassembled WGS sequence"/>
</dbReference>
<keyword evidence="5" id="KW-1185">Reference proteome</keyword>
<comment type="similarity">
    <text evidence="1">Belongs to the leguminous lectin family.</text>
</comment>
<dbReference type="Pfam" id="PF00139">
    <property type="entry name" value="Lectin_legB"/>
    <property type="match status" value="1"/>
</dbReference>
<protein>
    <recommendedName>
        <fullName evidence="3">Legume lectin domain-containing protein</fullName>
    </recommendedName>
</protein>